<dbReference type="FunFam" id="3.40.50.300:FF:000398">
    <property type="entry name" value="Type IV pilus assembly ATPase PilB"/>
    <property type="match status" value="1"/>
</dbReference>
<dbReference type="Pfam" id="PF00437">
    <property type="entry name" value="T2SSE"/>
    <property type="match status" value="1"/>
</dbReference>
<dbReference type="Pfam" id="PF05157">
    <property type="entry name" value="MshEN"/>
    <property type="match status" value="1"/>
</dbReference>
<dbReference type="InterPro" id="IPR001482">
    <property type="entry name" value="T2SS/T4SS_dom"/>
</dbReference>
<reference evidence="5 6" key="1">
    <citation type="journal article" date="2011" name="J. Bacteriol.">
        <title>Genome sequence of the verrucomicrobium Opitutus terrae PB90-1, an abundant inhabitant of rice paddy soil ecosystems.</title>
        <authorList>
            <person name="van Passel M.W."/>
            <person name="Kant R."/>
            <person name="Palva A."/>
            <person name="Copeland A."/>
            <person name="Lucas S."/>
            <person name="Lapidus A."/>
            <person name="Glavina del Rio T."/>
            <person name="Pitluck S."/>
            <person name="Goltsman E."/>
            <person name="Clum A."/>
            <person name="Sun H."/>
            <person name="Schmutz J."/>
            <person name="Larimer F.W."/>
            <person name="Land M.L."/>
            <person name="Hauser L."/>
            <person name="Kyrpides N."/>
            <person name="Mikhailova N."/>
            <person name="Richardson P.P."/>
            <person name="Janssen P.H."/>
            <person name="de Vos W.M."/>
            <person name="Smidt H."/>
        </authorList>
    </citation>
    <scope>NUCLEOTIDE SEQUENCE [LARGE SCALE GENOMIC DNA]</scope>
    <source>
        <strain evidence="6">DSM 11246 / JCM 15787 / PB90-1</strain>
    </source>
</reference>
<dbReference type="OrthoDB" id="9773102at2"/>
<keyword evidence="6" id="KW-1185">Reference proteome</keyword>
<protein>
    <submittedName>
        <fullName evidence="5">Type II secretion system protein E</fullName>
    </submittedName>
</protein>
<dbReference type="GO" id="GO:0005886">
    <property type="term" value="C:plasma membrane"/>
    <property type="evidence" value="ECO:0007669"/>
    <property type="project" value="TreeGrafter"/>
</dbReference>
<dbReference type="InterPro" id="IPR037257">
    <property type="entry name" value="T2SS_E_N_sf"/>
</dbReference>
<dbReference type="SUPFAM" id="SSF52540">
    <property type="entry name" value="P-loop containing nucleoside triphosphate hydrolases"/>
    <property type="match status" value="1"/>
</dbReference>
<proteinExistence type="inferred from homology"/>
<evidence type="ECO:0000256" key="2">
    <source>
        <dbReference type="ARBA" id="ARBA00022741"/>
    </source>
</evidence>
<dbReference type="RefSeq" id="WP_012376636.1">
    <property type="nucleotide sequence ID" value="NC_010571.1"/>
</dbReference>
<evidence type="ECO:0000256" key="3">
    <source>
        <dbReference type="ARBA" id="ARBA00022840"/>
    </source>
</evidence>
<evidence type="ECO:0000256" key="1">
    <source>
        <dbReference type="ARBA" id="ARBA00006611"/>
    </source>
</evidence>
<evidence type="ECO:0000313" key="5">
    <source>
        <dbReference type="EMBL" id="ACB77107.1"/>
    </source>
</evidence>
<dbReference type="KEGG" id="ote:Oter_3833"/>
<dbReference type="SUPFAM" id="SSF160246">
    <property type="entry name" value="EspE N-terminal domain-like"/>
    <property type="match status" value="1"/>
</dbReference>
<dbReference type="PROSITE" id="PS00662">
    <property type="entry name" value="T2SP_E"/>
    <property type="match status" value="1"/>
</dbReference>
<dbReference type="Proteomes" id="UP000007013">
    <property type="component" value="Chromosome"/>
</dbReference>
<keyword evidence="2" id="KW-0547">Nucleotide-binding</keyword>
<dbReference type="CDD" id="cd01129">
    <property type="entry name" value="PulE-GspE-like"/>
    <property type="match status" value="1"/>
</dbReference>
<dbReference type="HOGENOM" id="CLU_013446_10_6_0"/>
<dbReference type="AlphaFoldDB" id="B1ZZ35"/>
<evidence type="ECO:0000259" key="4">
    <source>
        <dbReference type="PROSITE" id="PS00662"/>
    </source>
</evidence>
<dbReference type="PANTHER" id="PTHR30258:SF3">
    <property type="entry name" value="SLL1921 PROTEIN"/>
    <property type="match status" value="1"/>
</dbReference>
<accession>B1ZZ35</accession>
<dbReference type="Gene3D" id="3.30.450.90">
    <property type="match status" value="1"/>
</dbReference>
<organism evidence="5 6">
    <name type="scientific">Opitutus terrae (strain DSM 11246 / JCM 15787 / PB90-1)</name>
    <dbReference type="NCBI Taxonomy" id="452637"/>
    <lineage>
        <taxon>Bacteria</taxon>
        <taxon>Pseudomonadati</taxon>
        <taxon>Verrucomicrobiota</taxon>
        <taxon>Opitutia</taxon>
        <taxon>Opitutales</taxon>
        <taxon>Opitutaceae</taxon>
        <taxon>Opitutus</taxon>
    </lineage>
</organism>
<evidence type="ECO:0000313" key="6">
    <source>
        <dbReference type="Proteomes" id="UP000007013"/>
    </source>
</evidence>
<dbReference type="GO" id="GO:0016887">
    <property type="term" value="F:ATP hydrolysis activity"/>
    <property type="evidence" value="ECO:0007669"/>
    <property type="project" value="TreeGrafter"/>
</dbReference>
<gene>
    <name evidence="5" type="ordered locus">Oter_3833</name>
</gene>
<dbReference type="GO" id="GO:0005524">
    <property type="term" value="F:ATP binding"/>
    <property type="evidence" value="ECO:0007669"/>
    <property type="project" value="UniProtKB-KW"/>
</dbReference>
<sequence>MALGKIQSQIVAELTAMSRLTDEQREKIGALPGDMTGDALEKMLQDEYRITPFQLLVAKGRAFRLSPVNVARFKVLPDTFERIPQDFCQQNLVLPVGQVGDFLLVAFANPFEITLPTKIHEMTGKKVIRLLAREKDIRDKFVKSADQQPAGFDDVVEKIGEEYGVIAEAGSDDVTEESGPIIQLANRIIEDAYFAGASDIHVEPQEKEMMVRYRVDGMCSEKLRLPARVGPALVARLKIMCNLDIAERRLPQDGRIIFKQYTKKGLDLDLRVSTAPLNHGEGVVMRILDKQKTTLPLPMLGFTEENLGKYRECIRQPYGMILHCGPTGSGKSMTLYSALNEINTPDIVIRTAEDPIEYTLPGLNQMQMHRQIGLTFASALRAFLRQDPDVILVGEIRDKETADIAVEAALTGHLLISTLHTNDAPSTVARLTDMGIEPFMISSSLLCVCAQRLMRRVCKTCRVPYVPQGREDEILQKAIGWSGQIFKPNPKGCPKCNSTGYKGRVGIHELMVTNEELIEGINKQLETAEIKKIAVRGGMKTLHQDSLIKVRDGVTTMEEAIATVPPDL</sequence>
<dbReference type="Gene3D" id="3.40.50.300">
    <property type="entry name" value="P-loop containing nucleotide triphosphate hydrolases"/>
    <property type="match status" value="1"/>
</dbReference>
<keyword evidence="3" id="KW-0067">ATP-binding</keyword>
<dbReference type="STRING" id="452637.Oter_3833"/>
<dbReference type="PANTHER" id="PTHR30258">
    <property type="entry name" value="TYPE II SECRETION SYSTEM PROTEIN GSPE-RELATED"/>
    <property type="match status" value="1"/>
</dbReference>
<name>B1ZZ35_OPITP</name>
<dbReference type="InterPro" id="IPR027417">
    <property type="entry name" value="P-loop_NTPase"/>
</dbReference>
<dbReference type="EMBL" id="CP001032">
    <property type="protein sequence ID" value="ACB77107.1"/>
    <property type="molecule type" value="Genomic_DNA"/>
</dbReference>
<dbReference type="eggNOG" id="COG2804">
    <property type="taxonomic scope" value="Bacteria"/>
</dbReference>
<comment type="similarity">
    <text evidence="1">Belongs to the GSP E family.</text>
</comment>
<dbReference type="InterPro" id="IPR007831">
    <property type="entry name" value="T2SS_GspE_N"/>
</dbReference>
<dbReference type="Gene3D" id="3.30.300.160">
    <property type="entry name" value="Type II secretion system, protein E, N-terminal domain"/>
    <property type="match status" value="1"/>
</dbReference>
<feature type="domain" description="Bacterial type II secretion system protein E" evidence="4">
    <location>
        <begin position="384"/>
        <end position="398"/>
    </location>
</feature>